<sequence>MFKVRAFKMTKANKEPSEKQVAEFKESFDLFDRNGDRYITIKELQHVMERLGFKPTPNELKSFMDEADSDRNGKIDFMEFLSVMKTKMHEMMRLEELQKAFRVFDRNGDGKISPNELRTVFQSLDQHFEEEEISEMITVADSNFDGYIDFDEFIALVRSGF</sequence>
<dbReference type="SUPFAM" id="SSF47473">
    <property type="entry name" value="EF-hand"/>
    <property type="match status" value="1"/>
</dbReference>
<accession>A0A1D1VWQ2</accession>
<dbReference type="Gene3D" id="1.10.238.10">
    <property type="entry name" value="EF-hand"/>
    <property type="match status" value="2"/>
</dbReference>
<feature type="domain" description="EF-hand" evidence="3">
    <location>
        <begin position="19"/>
        <end position="54"/>
    </location>
</feature>
<evidence type="ECO:0000313" key="5">
    <source>
        <dbReference type="Proteomes" id="UP000186922"/>
    </source>
</evidence>
<keyword evidence="2" id="KW-0106">Calcium</keyword>
<dbReference type="Proteomes" id="UP000186922">
    <property type="component" value="Unassembled WGS sequence"/>
</dbReference>
<dbReference type="GO" id="GO:0005509">
    <property type="term" value="F:calcium ion binding"/>
    <property type="evidence" value="ECO:0007669"/>
    <property type="project" value="InterPro"/>
</dbReference>
<dbReference type="PROSITE" id="PS50222">
    <property type="entry name" value="EF_HAND_2"/>
    <property type="match status" value="4"/>
</dbReference>
<proteinExistence type="predicted"/>
<comment type="caution">
    <text evidence="4">The sequence shown here is derived from an EMBL/GenBank/DDBJ whole genome shotgun (WGS) entry which is preliminary data.</text>
</comment>
<evidence type="ECO:0000259" key="3">
    <source>
        <dbReference type="PROSITE" id="PS50222"/>
    </source>
</evidence>
<feature type="domain" description="EF-hand" evidence="3">
    <location>
        <begin position="128"/>
        <end position="161"/>
    </location>
</feature>
<dbReference type="CDD" id="cd00051">
    <property type="entry name" value="EFh"/>
    <property type="match status" value="2"/>
</dbReference>
<dbReference type="EMBL" id="BDGG01000012">
    <property type="protein sequence ID" value="GAV05356.1"/>
    <property type="molecule type" value="Genomic_DNA"/>
</dbReference>
<feature type="domain" description="EF-hand" evidence="3">
    <location>
        <begin position="92"/>
        <end position="127"/>
    </location>
</feature>
<dbReference type="InterPro" id="IPR011992">
    <property type="entry name" value="EF-hand-dom_pair"/>
</dbReference>
<gene>
    <name evidence="4" type="primary">RvY_15504-1</name>
    <name evidence="4" type="synonym">RvY_15504.1</name>
    <name evidence="4" type="ORF">RvY_15504</name>
</gene>
<dbReference type="FunFam" id="1.10.238.10:FF:000001">
    <property type="entry name" value="Calmodulin 1"/>
    <property type="match status" value="1"/>
</dbReference>
<keyword evidence="5" id="KW-1185">Reference proteome</keyword>
<evidence type="ECO:0000313" key="4">
    <source>
        <dbReference type="EMBL" id="GAV05356.1"/>
    </source>
</evidence>
<evidence type="ECO:0000256" key="1">
    <source>
        <dbReference type="ARBA" id="ARBA00022737"/>
    </source>
</evidence>
<dbReference type="PANTHER" id="PTHR23048:SF59">
    <property type="entry name" value="EF-HAND SUPERFAMILY PROTEIN"/>
    <property type="match status" value="1"/>
</dbReference>
<protein>
    <recommendedName>
        <fullName evidence="3">EF-hand domain-containing protein</fullName>
    </recommendedName>
</protein>
<dbReference type="SMART" id="SM00054">
    <property type="entry name" value="EFh"/>
    <property type="match status" value="4"/>
</dbReference>
<keyword evidence="1" id="KW-0677">Repeat</keyword>
<reference evidence="4 5" key="1">
    <citation type="journal article" date="2016" name="Nat. Commun.">
        <title>Extremotolerant tardigrade genome and improved radiotolerance of human cultured cells by tardigrade-unique protein.</title>
        <authorList>
            <person name="Hashimoto T."/>
            <person name="Horikawa D.D."/>
            <person name="Saito Y."/>
            <person name="Kuwahara H."/>
            <person name="Kozuka-Hata H."/>
            <person name="Shin-I T."/>
            <person name="Minakuchi Y."/>
            <person name="Ohishi K."/>
            <person name="Motoyama A."/>
            <person name="Aizu T."/>
            <person name="Enomoto A."/>
            <person name="Kondo K."/>
            <person name="Tanaka S."/>
            <person name="Hara Y."/>
            <person name="Koshikawa S."/>
            <person name="Sagara H."/>
            <person name="Miura T."/>
            <person name="Yokobori S."/>
            <person name="Miyagawa K."/>
            <person name="Suzuki Y."/>
            <person name="Kubo T."/>
            <person name="Oyama M."/>
            <person name="Kohara Y."/>
            <person name="Fujiyama A."/>
            <person name="Arakawa K."/>
            <person name="Katayama T."/>
            <person name="Toyoda A."/>
            <person name="Kunieda T."/>
        </authorList>
    </citation>
    <scope>NUCLEOTIDE SEQUENCE [LARGE SCALE GENOMIC DNA]</scope>
    <source>
        <strain evidence="4 5">YOKOZUNA-1</strain>
    </source>
</reference>
<dbReference type="PROSITE" id="PS00018">
    <property type="entry name" value="EF_HAND_1"/>
    <property type="match status" value="3"/>
</dbReference>
<dbReference type="STRING" id="947166.A0A1D1VWQ2"/>
<dbReference type="OrthoDB" id="26525at2759"/>
<dbReference type="Pfam" id="PF13499">
    <property type="entry name" value="EF-hand_7"/>
    <property type="match status" value="2"/>
</dbReference>
<dbReference type="InterPro" id="IPR050230">
    <property type="entry name" value="CALM/Myosin/TropC-like"/>
</dbReference>
<organism evidence="4 5">
    <name type="scientific">Ramazzottius varieornatus</name>
    <name type="common">Water bear</name>
    <name type="synonym">Tardigrade</name>
    <dbReference type="NCBI Taxonomy" id="947166"/>
    <lineage>
        <taxon>Eukaryota</taxon>
        <taxon>Metazoa</taxon>
        <taxon>Ecdysozoa</taxon>
        <taxon>Tardigrada</taxon>
        <taxon>Eutardigrada</taxon>
        <taxon>Parachela</taxon>
        <taxon>Hypsibioidea</taxon>
        <taxon>Ramazzottiidae</taxon>
        <taxon>Ramazzottius</taxon>
    </lineage>
</organism>
<name>A0A1D1VWQ2_RAMVA</name>
<dbReference type="InterPro" id="IPR002048">
    <property type="entry name" value="EF_hand_dom"/>
</dbReference>
<dbReference type="PANTHER" id="PTHR23048">
    <property type="entry name" value="MYOSIN LIGHT CHAIN 1, 3"/>
    <property type="match status" value="1"/>
</dbReference>
<dbReference type="GO" id="GO:0016460">
    <property type="term" value="C:myosin II complex"/>
    <property type="evidence" value="ECO:0007669"/>
    <property type="project" value="TreeGrafter"/>
</dbReference>
<dbReference type="InterPro" id="IPR018247">
    <property type="entry name" value="EF_Hand_1_Ca_BS"/>
</dbReference>
<feature type="domain" description="EF-hand" evidence="3">
    <location>
        <begin position="55"/>
        <end position="90"/>
    </location>
</feature>
<dbReference type="AlphaFoldDB" id="A0A1D1VWQ2"/>
<evidence type="ECO:0000256" key="2">
    <source>
        <dbReference type="ARBA" id="ARBA00022837"/>
    </source>
</evidence>